<evidence type="ECO:0000256" key="3">
    <source>
        <dbReference type="ARBA" id="ARBA00022946"/>
    </source>
</evidence>
<evidence type="ECO:0000313" key="9">
    <source>
        <dbReference type="Proteomes" id="UP001168972"/>
    </source>
</evidence>
<dbReference type="Pfam" id="PF00378">
    <property type="entry name" value="ECH_1"/>
    <property type="match status" value="1"/>
</dbReference>
<dbReference type="FunFam" id="3.90.226.10:FF:000022">
    <property type="entry name" value="methylglutaconyl-CoA hydratase, mitochondrial isoform X1"/>
    <property type="match status" value="1"/>
</dbReference>
<evidence type="ECO:0000256" key="5">
    <source>
        <dbReference type="ARBA" id="ARBA00023128"/>
    </source>
</evidence>
<proteinExistence type="inferred from homology"/>
<comment type="similarity">
    <text evidence="2 7">Belongs to the enoyl-CoA hydratase/isomerase family.</text>
</comment>
<dbReference type="PANTHER" id="PTHR11941">
    <property type="entry name" value="ENOYL-COA HYDRATASE-RELATED"/>
    <property type="match status" value="1"/>
</dbReference>
<name>A0AA39KH87_MICHY</name>
<evidence type="ECO:0008006" key="10">
    <source>
        <dbReference type="Google" id="ProtNLM"/>
    </source>
</evidence>
<dbReference type="AlphaFoldDB" id="A0AA39KH87"/>
<dbReference type="SUPFAM" id="SSF52096">
    <property type="entry name" value="ClpP/crotonase"/>
    <property type="match status" value="1"/>
</dbReference>
<gene>
    <name evidence="8" type="ORF">PV327_008450</name>
</gene>
<evidence type="ECO:0000313" key="8">
    <source>
        <dbReference type="EMBL" id="KAK0162085.1"/>
    </source>
</evidence>
<dbReference type="GO" id="GO:0006635">
    <property type="term" value="P:fatty acid beta-oxidation"/>
    <property type="evidence" value="ECO:0007669"/>
    <property type="project" value="TreeGrafter"/>
</dbReference>
<dbReference type="PROSITE" id="PS00166">
    <property type="entry name" value="ENOYL_COA_HYDRATASE"/>
    <property type="match status" value="1"/>
</dbReference>
<dbReference type="PANTHER" id="PTHR11941:SF171">
    <property type="entry name" value="SD19268P"/>
    <property type="match status" value="1"/>
</dbReference>
<evidence type="ECO:0000256" key="2">
    <source>
        <dbReference type="ARBA" id="ARBA00005254"/>
    </source>
</evidence>
<dbReference type="GO" id="GO:0003723">
    <property type="term" value="F:RNA binding"/>
    <property type="evidence" value="ECO:0007669"/>
    <property type="project" value="UniProtKB-ARBA"/>
</dbReference>
<comment type="subcellular location">
    <subcellularLocation>
        <location evidence="1">Mitochondrion</location>
    </subcellularLocation>
</comment>
<protein>
    <recommendedName>
        <fullName evidence="10">Methylglutaconyl-CoA hydratase</fullName>
    </recommendedName>
</protein>
<evidence type="ECO:0000256" key="4">
    <source>
        <dbReference type="ARBA" id="ARBA00022990"/>
    </source>
</evidence>
<keyword evidence="5" id="KW-0496">Mitochondrion</keyword>
<reference evidence="8" key="1">
    <citation type="journal article" date="2023" name="bioRxiv">
        <title>Scaffold-level genome assemblies of two parasitoid biocontrol wasps reveal the parthenogenesis mechanism and an associated novel virus.</title>
        <authorList>
            <person name="Inwood S."/>
            <person name="Skelly J."/>
            <person name="Guhlin J."/>
            <person name="Harrop T."/>
            <person name="Goldson S."/>
            <person name="Dearden P."/>
        </authorList>
    </citation>
    <scope>NUCLEOTIDE SEQUENCE</scope>
    <source>
        <strain evidence="8">Lincoln</strain>
        <tissue evidence="8">Whole body</tissue>
    </source>
</reference>
<dbReference type="InterPro" id="IPR029045">
    <property type="entry name" value="ClpP/crotonase-like_dom_sf"/>
</dbReference>
<keyword evidence="6" id="KW-0456">Lyase</keyword>
<organism evidence="8 9">
    <name type="scientific">Microctonus hyperodae</name>
    <name type="common">Parasitoid wasp</name>
    <dbReference type="NCBI Taxonomy" id="165561"/>
    <lineage>
        <taxon>Eukaryota</taxon>
        <taxon>Metazoa</taxon>
        <taxon>Ecdysozoa</taxon>
        <taxon>Arthropoda</taxon>
        <taxon>Hexapoda</taxon>
        <taxon>Insecta</taxon>
        <taxon>Pterygota</taxon>
        <taxon>Neoptera</taxon>
        <taxon>Endopterygota</taxon>
        <taxon>Hymenoptera</taxon>
        <taxon>Apocrita</taxon>
        <taxon>Ichneumonoidea</taxon>
        <taxon>Braconidae</taxon>
        <taxon>Euphorinae</taxon>
        <taxon>Microctonus</taxon>
    </lineage>
</organism>
<dbReference type="Gene3D" id="3.90.226.10">
    <property type="entry name" value="2-enoyl-CoA Hydratase, Chain A, domain 1"/>
    <property type="match status" value="1"/>
</dbReference>
<comment type="caution">
    <text evidence="8">The sequence shown here is derived from an EMBL/GenBank/DDBJ whole genome shotgun (WGS) entry which is preliminary data.</text>
</comment>
<dbReference type="CDD" id="cd06558">
    <property type="entry name" value="crotonase-like"/>
    <property type="match status" value="1"/>
</dbReference>
<dbReference type="EMBL" id="JAQQBR010001834">
    <property type="protein sequence ID" value="KAK0162085.1"/>
    <property type="molecule type" value="Genomic_DNA"/>
</dbReference>
<dbReference type="Gene3D" id="1.10.12.10">
    <property type="entry name" value="Lyase 2-enoyl-coa Hydratase, Chain A, domain 2"/>
    <property type="match status" value="1"/>
</dbReference>
<dbReference type="GO" id="GO:0005739">
    <property type="term" value="C:mitochondrion"/>
    <property type="evidence" value="ECO:0007669"/>
    <property type="project" value="UniProtKB-SubCell"/>
</dbReference>
<accession>A0AA39KH87</accession>
<dbReference type="InterPro" id="IPR001753">
    <property type="entry name" value="Enoyl-CoA_hydra/iso"/>
</dbReference>
<sequence length="302" mass="33106">MVSLMSRLKTSRVVYDSLLMCGRMSTKVVNNLSDEKLKEVKLSYLDGKDNGITVLSLNRPKARNAFDQNLVIQLTKALDLIRNDEKIRVLIIRSLVPNIFCAGADLRERFKMNDNEVEEFVCSLRNLMNNVESMPTPVISAIDGVALGGGLELALATDIRTASIEAKMGLVETKLAIIPGAGGTQRLPRLIGPAKAKELIYSAKILDGQEAHQIGLVNQVVQQNKSGDAAYQSALDIAREILPNGPIGVRMAKVAITKGIEVPIEDGFKIEKECYAQLINTEDRLEGLSAFTTKRVPIYRGI</sequence>
<dbReference type="InterPro" id="IPR014748">
    <property type="entry name" value="Enoyl-CoA_hydra_C"/>
</dbReference>
<evidence type="ECO:0000256" key="6">
    <source>
        <dbReference type="ARBA" id="ARBA00023239"/>
    </source>
</evidence>
<dbReference type="GO" id="GO:0004300">
    <property type="term" value="F:enoyl-CoA hydratase activity"/>
    <property type="evidence" value="ECO:0007669"/>
    <property type="project" value="UniProtKB-ARBA"/>
</dbReference>
<dbReference type="FunFam" id="1.10.12.10:FF:000001">
    <property type="entry name" value="Probable enoyl-CoA hydratase, mitochondrial"/>
    <property type="match status" value="1"/>
</dbReference>
<dbReference type="InterPro" id="IPR018376">
    <property type="entry name" value="Enoyl-CoA_hyd/isom_CS"/>
</dbReference>
<keyword evidence="4" id="KW-0007">Acetylation</keyword>
<dbReference type="Proteomes" id="UP001168972">
    <property type="component" value="Unassembled WGS sequence"/>
</dbReference>
<keyword evidence="3" id="KW-0809">Transit peptide</keyword>
<evidence type="ECO:0000256" key="1">
    <source>
        <dbReference type="ARBA" id="ARBA00004173"/>
    </source>
</evidence>
<evidence type="ECO:0000256" key="7">
    <source>
        <dbReference type="RuleBase" id="RU003707"/>
    </source>
</evidence>
<reference evidence="8" key="2">
    <citation type="submission" date="2023-03" db="EMBL/GenBank/DDBJ databases">
        <authorList>
            <person name="Inwood S.N."/>
            <person name="Skelly J.G."/>
            <person name="Guhlin J."/>
            <person name="Harrop T.W.R."/>
            <person name="Goldson S.G."/>
            <person name="Dearden P.K."/>
        </authorList>
    </citation>
    <scope>NUCLEOTIDE SEQUENCE</scope>
    <source>
        <strain evidence="8">Lincoln</strain>
        <tissue evidence="8">Whole body</tissue>
    </source>
</reference>
<keyword evidence="9" id="KW-1185">Reference proteome</keyword>